<dbReference type="EMBL" id="BFAV01000104">
    <property type="protein sequence ID" value="GBF33559.1"/>
    <property type="molecule type" value="Genomic_DNA"/>
</dbReference>
<keyword evidence="12" id="KW-1185">Reference proteome</keyword>
<evidence type="ECO:0000256" key="8">
    <source>
        <dbReference type="ARBA" id="ARBA00023136"/>
    </source>
</evidence>
<keyword evidence="7 9" id="KW-1133">Transmembrane helix</keyword>
<keyword evidence="5 9" id="KW-0812">Transmembrane</keyword>
<organism evidence="11 12">
    <name type="scientific">Desulfocucumis palustris</name>
    <dbReference type="NCBI Taxonomy" id="1898651"/>
    <lineage>
        <taxon>Bacteria</taxon>
        <taxon>Bacillati</taxon>
        <taxon>Bacillota</taxon>
        <taxon>Clostridia</taxon>
        <taxon>Eubacteriales</taxon>
        <taxon>Desulfocucumaceae</taxon>
        <taxon>Desulfocucumis</taxon>
    </lineage>
</organism>
<evidence type="ECO:0000313" key="12">
    <source>
        <dbReference type="Proteomes" id="UP000239549"/>
    </source>
</evidence>
<dbReference type="RefSeq" id="WP_165792068.1">
    <property type="nucleotide sequence ID" value="NZ_BFAV01000104.1"/>
</dbReference>
<evidence type="ECO:0000256" key="4">
    <source>
        <dbReference type="ARBA" id="ARBA00022475"/>
    </source>
</evidence>
<accession>A0A2L2XB79</accession>
<evidence type="ECO:0000259" key="10">
    <source>
        <dbReference type="PROSITE" id="PS50928"/>
    </source>
</evidence>
<evidence type="ECO:0000256" key="2">
    <source>
        <dbReference type="ARBA" id="ARBA00010072"/>
    </source>
</evidence>
<gene>
    <name evidence="11" type="ORF">DCCM_2661</name>
</gene>
<dbReference type="FunFam" id="1.10.3720.10:FF:000033">
    <property type="entry name" value="Polar amino acid ABC transporter permease"/>
    <property type="match status" value="1"/>
</dbReference>
<keyword evidence="4" id="KW-1003">Cell membrane</keyword>
<feature type="domain" description="ABC transmembrane type-1" evidence="10">
    <location>
        <begin position="24"/>
        <end position="231"/>
    </location>
</feature>
<dbReference type="PROSITE" id="PS50928">
    <property type="entry name" value="ABC_TM1"/>
    <property type="match status" value="1"/>
</dbReference>
<dbReference type="InterPro" id="IPR000515">
    <property type="entry name" value="MetI-like"/>
</dbReference>
<comment type="caution">
    <text evidence="11">The sequence shown here is derived from an EMBL/GenBank/DDBJ whole genome shotgun (WGS) entry which is preliminary data.</text>
</comment>
<dbReference type="Gene3D" id="1.10.3720.10">
    <property type="entry name" value="MetI-like"/>
    <property type="match status" value="1"/>
</dbReference>
<dbReference type="GO" id="GO:0022857">
    <property type="term" value="F:transmembrane transporter activity"/>
    <property type="evidence" value="ECO:0007669"/>
    <property type="project" value="InterPro"/>
</dbReference>
<keyword evidence="6" id="KW-0029">Amino-acid transport</keyword>
<dbReference type="NCBIfam" id="TIGR01726">
    <property type="entry name" value="HEQRo_perm_3TM"/>
    <property type="match status" value="1"/>
</dbReference>
<evidence type="ECO:0000256" key="3">
    <source>
        <dbReference type="ARBA" id="ARBA00022448"/>
    </source>
</evidence>
<evidence type="ECO:0000256" key="1">
    <source>
        <dbReference type="ARBA" id="ARBA00004651"/>
    </source>
</evidence>
<feature type="transmembrane region" description="Helical" evidence="9">
    <location>
        <begin position="209"/>
        <end position="231"/>
    </location>
</feature>
<feature type="transmembrane region" description="Helical" evidence="9">
    <location>
        <begin position="69"/>
        <end position="87"/>
    </location>
</feature>
<protein>
    <submittedName>
        <fullName evidence="11">Glutamate transport membrane-spanning protein</fullName>
    </submittedName>
</protein>
<dbReference type="InterPro" id="IPR035906">
    <property type="entry name" value="MetI-like_sf"/>
</dbReference>
<dbReference type="InterPro" id="IPR010065">
    <property type="entry name" value="AA_ABC_transptr_permease_3TM"/>
</dbReference>
<dbReference type="GO" id="GO:0006865">
    <property type="term" value="P:amino acid transport"/>
    <property type="evidence" value="ECO:0007669"/>
    <property type="project" value="UniProtKB-KW"/>
</dbReference>
<evidence type="ECO:0000256" key="6">
    <source>
        <dbReference type="ARBA" id="ARBA00022970"/>
    </source>
</evidence>
<dbReference type="PANTHER" id="PTHR30614">
    <property type="entry name" value="MEMBRANE COMPONENT OF AMINO ACID ABC TRANSPORTER"/>
    <property type="match status" value="1"/>
</dbReference>
<name>A0A2L2XB79_9FIRM</name>
<feature type="transmembrane region" description="Helical" evidence="9">
    <location>
        <begin position="107"/>
        <end position="128"/>
    </location>
</feature>
<dbReference type="Pfam" id="PF00528">
    <property type="entry name" value="BPD_transp_1"/>
    <property type="match status" value="1"/>
</dbReference>
<sequence length="242" mass="26532">MSGGIWGDILDVVIESFPFFLTGASMTIKITVLAVTFGCILGLFLALLRLSKNRLISFLAVCYIDFFRGTPLLVQILIIAFGIPNLLEVGQSYLVKNLGMPQILHNYALPIFVIAVLATTLNSGAYIAEIFRAGVQSIDRGQMEAARSLGLTHAQAMRYIILPQAFKRVVPPLGNEFIAMLKDTSLLSVIGLVELTRSGQLTVGATYKAFPVLLTIAFIYLVMTLAISRLVDYLERRLKTGD</sequence>
<evidence type="ECO:0000313" key="11">
    <source>
        <dbReference type="EMBL" id="GBF33559.1"/>
    </source>
</evidence>
<dbReference type="CDD" id="cd06261">
    <property type="entry name" value="TM_PBP2"/>
    <property type="match status" value="1"/>
</dbReference>
<proteinExistence type="inferred from homology"/>
<dbReference type="InterPro" id="IPR043429">
    <property type="entry name" value="ArtM/GltK/GlnP/TcyL/YhdX-like"/>
</dbReference>
<evidence type="ECO:0000256" key="9">
    <source>
        <dbReference type="RuleBase" id="RU363032"/>
    </source>
</evidence>
<dbReference type="SUPFAM" id="SSF161098">
    <property type="entry name" value="MetI-like"/>
    <property type="match status" value="1"/>
</dbReference>
<dbReference type="Proteomes" id="UP000239549">
    <property type="component" value="Unassembled WGS sequence"/>
</dbReference>
<comment type="similarity">
    <text evidence="2">Belongs to the binding-protein-dependent transport system permease family. HisMQ subfamily.</text>
</comment>
<evidence type="ECO:0000256" key="7">
    <source>
        <dbReference type="ARBA" id="ARBA00022989"/>
    </source>
</evidence>
<keyword evidence="8 9" id="KW-0472">Membrane</keyword>
<dbReference type="AlphaFoldDB" id="A0A2L2XB79"/>
<keyword evidence="3 9" id="KW-0813">Transport</keyword>
<reference evidence="12" key="1">
    <citation type="submission" date="2018-02" db="EMBL/GenBank/DDBJ databases">
        <title>Genome sequence of Desulfocucumis palustris strain NAW-5.</title>
        <authorList>
            <person name="Watanabe M."/>
            <person name="Kojima H."/>
            <person name="Fukui M."/>
        </authorList>
    </citation>
    <scope>NUCLEOTIDE SEQUENCE [LARGE SCALE GENOMIC DNA]</scope>
    <source>
        <strain evidence="12">NAW-5</strain>
    </source>
</reference>
<dbReference type="GO" id="GO:0043190">
    <property type="term" value="C:ATP-binding cassette (ABC) transporter complex"/>
    <property type="evidence" value="ECO:0007669"/>
    <property type="project" value="InterPro"/>
</dbReference>
<feature type="transmembrane region" description="Helical" evidence="9">
    <location>
        <begin position="26"/>
        <end position="48"/>
    </location>
</feature>
<evidence type="ECO:0000256" key="5">
    <source>
        <dbReference type="ARBA" id="ARBA00022692"/>
    </source>
</evidence>
<dbReference type="PANTHER" id="PTHR30614:SF20">
    <property type="entry name" value="GLUTAMINE TRANSPORT SYSTEM PERMEASE PROTEIN GLNP"/>
    <property type="match status" value="1"/>
</dbReference>
<comment type="subcellular location">
    <subcellularLocation>
        <location evidence="1 9">Cell membrane</location>
        <topology evidence="1 9">Multi-pass membrane protein</topology>
    </subcellularLocation>
</comment>